<sequence length="64" mass="6940">MTCSASKSKGHDIRTCPNQPPATSEGIASSQTSASSKRVASQNLTPLKQCNNLSVLNHLNQWQW</sequence>
<reference evidence="2" key="1">
    <citation type="submission" date="2019-05" db="EMBL/GenBank/DDBJ databases">
        <title>The de novo reference genome and transcriptome assemblies of the wild tomato species Solanum chilense.</title>
        <authorList>
            <person name="Stam R."/>
            <person name="Nosenko T."/>
            <person name="Hoerger A.C."/>
            <person name="Stephan W."/>
            <person name="Seidel M.A."/>
            <person name="Kuhn J.M.M."/>
            <person name="Haberer G."/>
            <person name="Tellier A."/>
        </authorList>
    </citation>
    <scope>NUCLEOTIDE SEQUENCE</scope>
    <source>
        <tissue evidence="2">Mature leaves</tissue>
    </source>
</reference>
<protein>
    <submittedName>
        <fullName evidence="2">Uncharacterized protein</fullName>
    </submittedName>
</protein>
<proteinExistence type="predicted"/>
<gene>
    <name evidence="2" type="ORF">EJD97_008753</name>
</gene>
<feature type="region of interest" description="Disordered" evidence="1">
    <location>
        <begin position="1"/>
        <end position="41"/>
    </location>
</feature>
<name>A0A6N2BP71_SOLCI</name>
<feature type="compositionally biased region" description="Polar residues" evidence="1">
    <location>
        <begin position="26"/>
        <end position="41"/>
    </location>
</feature>
<dbReference type="AlphaFoldDB" id="A0A6N2BP71"/>
<evidence type="ECO:0000256" key="1">
    <source>
        <dbReference type="SAM" id="MobiDB-lite"/>
    </source>
</evidence>
<organism evidence="2">
    <name type="scientific">Solanum chilense</name>
    <name type="common">Tomato</name>
    <name type="synonym">Lycopersicon chilense</name>
    <dbReference type="NCBI Taxonomy" id="4083"/>
    <lineage>
        <taxon>Eukaryota</taxon>
        <taxon>Viridiplantae</taxon>
        <taxon>Streptophyta</taxon>
        <taxon>Embryophyta</taxon>
        <taxon>Tracheophyta</taxon>
        <taxon>Spermatophyta</taxon>
        <taxon>Magnoliopsida</taxon>
        <taxon>eudicotyledons</taxon>
        <taxon>Gunneridae</taxon>
        <taxon>Pentapetalae</taxon>
        <taxon>asterids</taxon>
        <taxon>lamiids</taxon>
        <taxon>Solanales</taxon>
        <taxon>Solanaceae</taxon>
        <taxon>Solanoideae</taxon>
        <taxon>Solaneae</taxon>
        <taxon>Solanum</taxon>
        <taxon>Solanum subgen. Lycopersicon</taxon>
    </lineage>
</organism>
<accession>A0A6N2BP71</accession>
<comment type="caution">
    <text evidence="2">The sequence shown here is derived from an EMBL/GenBank/DDBJ whole genome shotgun (WGS) entry which is preliminary data.</text>
</comment>
<dbReference type="EMBL" id="RXGB01002313">
    <property type="protein sequence ID" value="TMW95490.1"/>
    <property type="molecule type" value="Genomic_DNA"/>
</dbReference>
<evidence type="ECO:0000313" key="2">
    <source>
        <dbReference type="EMBL" id="TMW95490.1"/>
    </source>
</evidence>